<evidence type="ECO:0000313" key="3">
    <source>
        <dbReference type="Proteomes" id="UP000280307"/>
    </source>
</evidence>
<dbReference type="Proteomes" id="UP000280307">
    <property type="component" value="Unassembled WGS sequence"/>
</dbReference>
<feature type="transmembrane region" description="Helical" evidence="1">
    <location>
        <begin position="213"/>
        <end position="237"/>
    </location>
</feature>
<evidence type="ECO:0000256" key="1">
    <source>
        <dbReference type="SAM" id="Phobius"/>
    </source>
</evidence>
<feature type="transmembrane region" description="Helical" evidence="1">
    <location>
        <begin position="118"/>
        <end position="140"/>
    </location>
</feature>
<protein>
    <submittedName>
        <fullName evidence="2">ABC transporter permease</fullName>
    </submittedName>
</protein>
<name>A0A426U957_9CHLR</name>
<dbReference type="PANTHER" id="PTHR43471:SF12">
    <property type="entry name" value="HYPOTHETICAL MEMBRANE PROTEIN, CONSERVED"/>
    <property type="match status" value="1"/>
</dbReference>
<feature type="transmembrane region" description="Helical" evidence="1">
    <location>
        <begin position="147"/>
        <end position="172"/>
    </location>
</feature>
<dbReference type="PANTHER" id="PTHR43471">
    <property type="entry name" value="ABC TRANSPORTER PERMEASE"/>
    <property type="match status" value="1"/>
</dbReference>
<evidence type="ECO:0000313" key="2">
    <source>
        <dbReference type="EMBL" id="RRR76816.1"/>
    </source>
</evidence>
<sequence length="299" mass="31916">MKLLANPVLTRELRARIRAKRALSTLVGYLSTIAVVTLLMYMASSANTASISNPEAGRDVGKAIFFTVMIMSLIQVCLLTPSLTAGSISGEHERQTYDLLMTSLLSPLQIAIGKLTSALAFAMLLIFAALPMAGLAFLFGGVSGMELLIGIAGLVATAITYATIGLFCSSVMRTTLSATIMAQSSVVLILLGIPFIFFILLVFERQFDANSPLFIYAIGLLLSMHPFIALGMTAAFLGEGEGPWLLTIPSSQGDLLAPAPWLVYLGVSFVTTLIFLALAVRYLQPGRRERTKQAKGGEG</sequence>
<dbReference type="EMBL" id="RSAS01000096">
    <property type="protein sequence ID" value="RRR76816.1"/>
    <property type="molecule type" value="Genomic_DNA"/>
</dbReference>
<feature type="transmembrane region" description="Helical" evidence="1">
    <location>
        <begin position="178"/>
        <end position="201"/>
    </location>
</feature>
<keyword evidence="1" id="KW-0472">Membrane</keyword>
<feature type="transmembrane region" description="Helical" evidence="1">
    <location>
        <begin position="261"/>
        <end position="283"/>
    </location>
</feature>
<reference evidence="2 3" key="1">
    <citation type="submission" date="2018-12" db="EMBL/GenBank/DDBJ databases">
        <title>Genome Sequence of Candidatus Viridilinea halotolerans isolated from saline sulfide-rich spring.</title>
        <authorList>
            <person name="Grouzdev D.S."/>
            <person name="Burganskaya E.I."/>
            <person name="Krutkina M.S."/>
            <person name="Sukhacheva M.V."/>
            <person name="Gorlenko V.M."/>
        </authorList>
    </citation>
    <scope>NUCLEOTIDE SEQUENCE [LARGE SCALE GENOMIC DNA]</scope>
    <source>
        <strain evidence="2">Chok-6</strain>
    </source>
</reference>
<accession>A0A426U957</accession>
<dbReference type="AlphaFoldDB" id="A0A426U957"/>
<keyword evidence="1" id="KW-0812">Transmembrane</keyword>
<comment type="caution">
    <text evidence="2">The sequence shown here is derived from an EMBL/GenBank/DDBJ whole genome shotgun (WGS) entry which is preliminary data.</text>
</comment>
<keyword evidence="1" id="KW-1133">Transmembrane helix</keyword>
<proteinExistence type="predicted"/>
<gene>
    <name evidence="2" type="ORF">EI684_02330</name>
</gene>
<organism evidence="2 3">
    <name type="scientific">Candidatus Viridilinea halotolerans</name>
    <dbReference type="NCBI Taxonomy" id="2491704"/>
    <lineage>
        <taxon>Bacteria</taxon>
        <taxon>Bacillati</taxon>
        <taxon>Chloroflexota</taxon>
        <taxon>Chloroflexia</taxon>
        <taxon>Chloroflexales</taxon>
        <taxon>Chloroflexineae</taxon>
        <taxon>Oscillochloridaceae</taxon>
        <taxon>Candidatus Viridilinea</taxon>
    </lineage>
</organism>
<feature type="transmembrane region" description="Helical" evidence="1">
    <location>
        <begin position="21"/>
        <end position="43"/>
    </location>
</feature>